<reference evidence="2 3" key="1">
    <citation type="submission" date="2024-02" db="EMBL/GenBank/DDBJ databases">
        <title>De novo assembly and annotation of 12 fungi associated with fruit tree decline syndrome in Ontario, Canada.</title>
        <authorList>
            <person name="Sulman M."/>
            <person name="Ellouze W."/>
            <person name="Ilyukhin E."/>
        </authorList>
    </citation>
    <scope>NUCLEOTIDE SEQUENCE [LARGE SCALE GENOMIC DNA]</scope>
    <source>
        <strain evidence="2 3">FDS-637</strain>
    </source>
</reference>
<proteinExistence type="predicted"/>
<dbReference type="GeneID" id="92004805"/>
<sequence>MAADLFAQATKTTIYPDDGPWAAFPAQQHEMELLWMDVSVAAVQAGFIKDHQLQEFRRVPRKKLGVKAKQFVGNINGRWTENGVWLVAYPLLTADDKTWIARLDVFYFFPDAGSTVHEYVKNPVLTIQHLVEDRNIWDHTSLAFERGSKRLRLTPGENLDELDLVRHTAIDVHHYKHRDIFPRTLTAKERDVVERKARASNSQDTPSEPRASETPTARSVGSRGKYRIVFEDSEDEQDATAGSGRSDPSSSGLRASAMTNPGVSQAGEDANAAPGSGSSEGGGQQAKSNELEKALQRNKALETMVREQASEIIELRLRLAGGAGQ</sequence>
<accession>A0ABR3CV33</accession>
<dbReference type="RefSeq" id="XP_066637508.1">
    <property type="nucleotide sequence ID" value="XM_066772229.1"/>
</dbReference>
<gene>
    <name evidence="2" type="ORF">SLS55_000720</name>
</gene>
<organism evidence="2 3">
    <name type="scientific">Diplodia seriata</name>
    <dbReference type="NCBI Taxonomy" id="420778"/>
    <lineage>
        <taxon>Eukaryota</taxon>
        <taxon>Fungi</taxon>
        <taxon>Dikarya</taxon>
        <taxon>Ascomycota</taxon>
        <taxon>Pezizomycotina</taxon>
        <taxon>Dothideomycetes</taxon>
        <taxon>Dothideomycetes incertae sedis</taxon>
        <taxon>Botryosphaeriales</taxon>
        <taxon>Botryosphaeriaceae</taxon>
        <taxon>Diplodia</taxon>
    </lineage>
</organism>
<feature type="compositionally biased region" description="Polar residues" evidence="1">
    <location>
        <begin position="246"/>
        <end position="263"/>
    </location>
</feature>
<name>A0ABR3CV33_9PEZI</name>
<evidence type="ECO:0000256" key="1">
    <source>
        <dbReference type="SAM" id="MobiDB-lite"/>
    </source>
</evidence>
<feature type="region of interest" description="Disordered" evidence="1">
    <location>
        <begin position="191"/>
        <end position="295"/>
    </location>
</feature>
<protein>
    <submittedName>
        <fullName evidence="2">Uncharacterized protein</fullName>
    </submittedName>
</protein>
<comment type="caution">
    <text evidence="2">The sequence shown here is derived from an EMBL/GenBank/DDBJ whole genome shotgun (WGS) entry which is preliminary data.</text>
</comment>
<dbReference type="Proteomes" id="UP001430584">
    <property type="component" value="Unassembled WGS sequence"/>
</dbReference>
<keyword evidence="3" id="KW-1185">Reference proteome</keyword>
<evidence type="ECO:0000313" key="2">
    <source>
        <dbReference type="EMBL" id="KAL0264768.1"/>
    </source>
</evidence>
<evidence type="ECO:0000313" key="3">
    <source>
        <dbReference type="Proteomes" id="UP001430584"/>
    </source>
</evidence>
<dbReference type="EMBL" id="JAJVCZ030000001">
    <property type="protein sequence ID" value="KAL0264768.1"/>
    <property type="molecule type" value="Genomic_DNA"/>
</dbReference>